<dbReference type="PANTHER" id="PTHR34504">
    <property type="entry name" value="ANTITOXIN HICB"/>
    <property type="match status" value="1"/>
</dbReference>
<dbReference type="InterPro" id="IPR035069">
    <property type="entry name" value="TTHA1013/TTHA0281-like"/>
</dbReference>
<sequence length="79" mass="8803">MFLNAIIEKDENGYFAYVPSLQGCVSQGKTYEEALTNIKEASELYLESLDDDELFLLKNKISSIVPIEIALNATIANTK</sequence>
<evidence type="ECO:0000313" key="3">
    <source>
        <dbReference type="Proteomes" id="UP001173801"/>
    </source>
</evidence>
<dbReference type="SUPFAM" id="SSF143100">
    <property type="entry name" value="TTHA1013/TTHA0281-like"/>
    <property type="match status" value="1"/>
</dbReference>
<dbReference type="InterPro" id="IPR051404">
    <property type="entry name" value="TA_system_antitoxin"/>
</dbReference>
<dbReference type="RefSeq" id="WP_284938778.1">
    <property type="nucleotide sequence ID" value="NZ_JANURM010000032.1"/>
</dbReference>
<evidence type="ECO:0000259" key="1">
    <source>
        <dbReference type="Pfam" id="PF15919"/>
    </source>
</evidence>
<dbReference type="Proteomes" id="UP001173801">
    <property type="component" value="Unassembled WGS sequence"/>
</dbReference>
<dbReference type="PANTHER" id="PTHR34504:SF2">
    <property type="entry name" value="UPF0150 PROTEIN SSL0259"/>
    <property type="match status" value="1"/>
</dbReference>
<proteinExistence type="predicted"/>
<feature type="domain" description="HicB-like antitoxin of toxin-antitoxin system" evidence="1">
    <location>
        <begin position="5"/>
        <end position="56"/>
    </location>
</feature>
<protein>
    <submittedName>
        <fullName evidence="2">Type II toxin-antitoxin system HicB family antitoxin</fullName>
    </submittedName>
</protein>
<dbReference type="InterPro" id="IPR031807">
    <property type="entry name" value="HicB-like"/>
</dbReference>
<gene>
    <name evidence="2" type="ORF">NYG85_11525</name>
</gene>
<dbReference type="Gene3D" id="3.30.160.250">
    <property type="match status" value="1"/>
</dbReference>
<keyword evidence="3" id="KW-1185">Reference proteome</keyword>
<accession>A0ABT7HST2</accession>
<name>A0ABT7HST2_9BACT</name>
<reference evidence="2" key="1">
    <citation type="submission" date="2022-08" db="EMBL/GenBank/DDBJ databases">
        <authorList>
            <person name="Wang H."/>
        </authorList>
    </citation>
    <scope>NUCLEOTIDE SEQUENCE</scope>
    <source>
        <strain evidence="2">PS10</strain>
    </source>
</reference>
<evidence type="ECO:0000313" key="2">
    <source>
        <dbReference type="EMBL" id="MDL0089984.1"/>
    </source>
</evidence>
<comment type="caution">
    <text evidence="2">The sequence shown here is derived from an EMBL/GenBank/DDBJ whole genome shotgun (WGS) entry which is preliminary data.</text>
</comment>
<dbReference type="Pfam" id="PF15919">
    <property type="entry name" value="HicB_lk_antitox"/>
    <property type="match status" value="1"/>
</dbReference>
<dbReference type="EMBL" id="JANURM010000032">
    <property type="protein sequence ID" value="MDL0089984.1"/>
    <property type="molecule type" value="Genomic_DNA"/>
</dbReference>
<reference evidence="2" key="2">
    <citation type="journal article" date="2023" name="Microorganisms">
        <title>Isolation and Genomic Characteristics of Cat-Borne Campylobacter felis sp. nov. and Sheep-Borne Campylobacter ovis sp. nov.</title>
        <authorList>
            <person name="Wang H."/>
            <person name="Li Y."/>
            <person name="Gu Y."/>
            <person name="Zhou G."/>
            <person name="Chen X."/>
            <person name="Zhang X."/>
            <person name="Shao Z."/>
            <person name="Zhang J."/>
            <person name="Zhang M."/>
        </authorList>
    </citation>
    <scope>NUCLEOTIDE SEQUENCE</scope>
    <source>
        <strain evidence="2">PS10</strain>
    </source>
</reference>
<organism evidence="2 3">
    <name type="scientific">Campylobacter gastrosuis</name>
    <dbReference type="NCBI Taxonomy" id="2974576"/>
    <lineage>
        <taxon>Bacteria</taxon>
        <taxon>Pseudomonadati</taxon>
        <taxon>Campylobacterota</taxon>
        <taxon>Epsilonproteobacteria</taxon>
        <taxon>Campylobacterales</taxon>
        <taxon>Campylobacteraceae</taxon>
        <taxon>Campylobacter</taxon>
    </lineage>
</organism>